<organism evidence="3">
    <name type="scientific">Arabidopsis lyrata subsp. lyrata</name>
    <name type="common">Lyre-leaved rock-cress</name>
    <dbReference type="NCBI Taxonomy" id="81972"/>
    <lineage>
        <taxon>Eukaryota</taxon>
        <taxon>Viridiplantae</taxon>
        <taxon>Streptophyta</taxon>
        <taxon>Embryophyta</taxon>
        <taxon>Tracheophyta</taxon>
        <taxon>Spermatophyta</taxon>
        <taxon>Magnoliopsida</taxon>
        <taxon>eudicotyledons</taxon>
        <taxon>Gunneridae</taxon>
        <taxon>Pentapetalae</taxon>
        <taxon>rosids</taxon>
        <taxon>malvids</taxon>
        <taxon>Brassicales</taxon>
        <taxon>Brassicaceae</taxon>
        <taxon>Camelineae</taxon>
        <taxon>Arabidopsis</taxon>
    </lineage>
</organism>
<dbReference type="InterPro" id="IPR001810">
    <property type="entry name" value="F-box_dom"/>
</dbReference>
<dbReference type="Pfam" id="PF00646">
    <property type="entry name" value="F-box"/>
    <property type="match status" value="1"/>
</dbReference>
<proteinExistence type="predicted"/>
<dbReference type="CDD" id="cd22157">
    <property type="entry name" value="F-box_AtFBW1-like"/>
    <property type="match status" value="1"/>
</dbReference>
<keyword evidence="3" id="KW-1185">Reference proteome</keyword>
<evidence type="ECO:0000259" key="1">
    <source>
        <dbReference type="PROSITE" id="PS50181"/>
    </source>
</evidence>
<name>D7KQI7_ARALL</name>
<dbReference type="PANTHER" id="PTHR31672:SF13">
    <property type="entry name" value="F-BOX PROTEIN CPR30-LIKE"/>
    <property type="match status" value="1"/>
</dbReference>
<dbReference type="Pfam" id="PF07734">
    <property type="entry name" value="FBA_1"/>
    <property type="match status" value="1"/>
</dbReference>
<dbReference type="Gene3D" id="1.20.1280.50">
    <property type="match status" value="1"/>
</dbReference>
<dbReference type="KEGG" id="aly:9326079"/>
<dbReference type="PANTHER" id="PTHR31672">
    <property type="entry name" value="BNACNNG10540D PROTEIN"/>
    <property type="match status" value="1"/>
</dbReference>
<dbReference type="Gramene" id="Al_scaffold_0001_1413">
    <property type="protein sequence ID" value="Al_scaffold_0001_1413"/>
    <property type="gene ID" value="Al_scaffold_0001_1413"/>
</dbReference>
<evidence type="ECO:0000313" key="2">
    <source>
        <dbReference type="EMBL" id="EFH69025.1"/>
    </source>
</evidence>
<dbReference type="Proteomes" id="UP000008694">
    <property type="component" value="Unassembled WGS sequence"/>
</dbReference>
<feature type="domain" description="F-box" evidence="1">
    <location>
        <begin position="6"/>
        <end position="57"/>
    </location>
</feature>
<dbReference type="InterPro" id="IPR050796">
    <property type="entry name" value="SCF_F-box_component"/>
</dbReference>
<dbReference type="AlphaFoldDB" id="D7KQI7"/>
<dbReference type="SUPFAM" id="SSF81383">
    <property type="entry name" value="F-box domain"/>
    <property type="match status" value="1"/>
</dbReference>
<accession>D7KQI7</accession>
<dbReference type="OrthoDB" id="1924677at2759"/>
<reference evidence="3" key="1">
    <citation type="journal article" date="2011" name="Nat. Genet.">
        <title>The Arabidopsis lyrata genome sequence and the basis of rapid genome size change.</title>
        <authorList>
            <person name="Hu T.T."/>
            <person name="Pattyn P."/>
            <person name="Bakker E.G."/>
            <person name="Cao J."/>
            <person name="Cheng J.-F."/>
            <person name="Clark R.M."/>
            <person name="Fahlgren N."/>
            <person name="Fawcett J.A."/>
            <person name="Grimwood J."/>
            <person name="Gundlach H."/>
            <person name="Haberer G."/>
            <person name="Hollister J.D."/>
            <person name="Ossowski S."/>
            <person name="Ottilar R.P."/>
            <person name="Salamov A.A."/>
            <person name="Schneeberger K."/>
            <person name="Spannagl M."/>
            <person name="Wang X."/>
            <person name="Yang L."/>
            <person name="Nasrallah M.E."/>
            <person name="Bergelson J."/>
            <person name="Carrington J.C."/>
            <person name="Gaut B.S."/>
            <person name="Schmutz J."/>
            <person name="Mayer K.F.X."/>
            <person name="Van de Peer Y."/>
            <person name="Grigoriev I.V."/>
            <person name="Nordborg M."/>
            <person name="Weigel D."/>
            <person name="Guo Y.-L."/>
        </authorList>
    </citation>
    <scope>NUCLEOTIDE SEQUENCE [LARGE SCALE GENOMIC DNA]</scope>
    <source>
        <strain evidence="3">cv. MN47</strain>
    </source>
</reference>
<dbReference type="HOGENOM" id="CLU_113046_0_0_1"/>
<dbReference type="InterPro" id="IPR036047">
    <property type="entry name" value="F-box-like_dom_sf"/>
</dbReference>
<dbReference type="STRING" id="81972.D7KQI7"/>
<dbReference type="InterPro" id="IPR006527">
    <property type="entry name" value="F-box-assoc_dom_typ1"/>
</dbReference>
<dbReference type="SMART" id="SM00256">
    <property type="entry name" value="FBOX"/>
    <property type="match status" value="1"/>
</dbReference>
<protein>
    <submittedName>
        <fullName evidence="2">Predicted protein</fullName>
    </submittedName>
</protein>
<gene>
    <name evidence="2" type="ORF">ARALYDRAFT_679090</name>
</gene>
<dbReference type="EMBL" id="GL348713">
    <property type="protein sequence ID" value="EFH69025.1"/>
    <property type="molecule type" value="Genomic_DNA"/>
</dbReference>
<dbReference type="PROSITE" id="PS50181">
    <property type="entry name" value="FBOX"/>
    <property type="match status" value="1"/>
</dbReference>
<sequence length="212" mass="24352">MFKRHGSSLELLPHDVVELILERLPVNSLLRFKSLSKDWKSTIESKRFEERQLIRRKQSRGPDVLYVSLHDDEAPKRIVFGSSIVSTIKFPTICSIVCYGSCDGLVCLYCVSTPGFVVNPVTRWHQSFPLSSFQQLRMARLNKGDFHAPNYKLGFGKDKVKGTYKLVWLYNSSEYGLDNVTTCEVFDFSTNAWRYLVPAFLFGFFLTINPCT</sequence>
<evidence type="ECO:0000313" key="3">
    <source>
        <dbReference type="Proteomes" id="UP000008694"/>
    </source>
</evidence>